<dbReference type="InterPro" id="IPR007921">
    <property type="entry name" value="CHAP_dom"/>
</dbReference>
<dbReference type="PROSITE" id="PS50911">
    <property type="entry name" value="CHAP"/>
    <property type="match status" value="1"/>
</dbReference>
<organism evidence="4 5">
    <name type="scientific">Antiquaquibacter oligotrophicus</name>
    <dbReference type="NCBI Taxonomy" id="2880260"/>
    <lineage>
        <taxon>Bacteria</taxon>
        <taxon>Bacillati</taxon>
        <taxon>Actinomycetota</taxon>
        <taxon>Actinomycetes</taxon>
        <taxon>Micrococcales</taxon>
        <taxon>Microbacteriaceae</taxon>
        <taxon>Antiquaquibacter</taxon>
    </lineage>
</organism>
<feature type="region of interest" description="Disordered" evidence="1">
    <location>
        <begin position="1"/>
        <end position="85"/>
    </location>
</feature>
<feature type="transmembrane region" description="Helical" evidence="2">
    <location>
        <begin position="87"/>
        <end position="109"/>
    </location>
</feature>
<dbReference type="Proteomes" id="UP001160142">
    <property type="component" value="Unassembled WGS sequence"/>
</dbReference>
<feature type="compositionally biased region" description="Basic and acidic residues" evidence="1">
    <location>
        <begin position="1"/>
        <end position="11"/>
    </location>
</feature>
<reference evidence="4 5" key="1">
    <citation type="submission" date="2023-04" db="EMBL/GenBank/DDBJ databases">
        <title>Genome Encyclopedia of Bacteria and Archaea VI: Functional Genomics of Type Strains.</title>
        <authorList>
            <person name="Whitman W."/>
        </authorList>
    </citation>
    <scope>NUCLEOTIDE SEQUENCE [LARGE SCALE GENOMIC DNA]</scope>
    <source>
        <strain evidence="4 5">SG_E_30_P1</strain>
    </source>
</reference>
<keyword evidence="2" id="KW-0472">Membrane</keyword>
<evidence type="ECO:0000313" key="5">
    <source>
        <dbReference type="Proteomes" id="UP001160142"/>
    </source>
</evidence>
<evidence type="ECO:0000259" key="3">
    <source>
        <dbReference type="PROSITE" id="PS50911"/>
    </source>
</evidence>
<dbReference type="EMBL" id="JARXVQ010000001">
    <property type="protein sequence ID" value="MDH6180159.1"/>
    <property type="molecule type" value="Genomic_DNA"/>
</dbReference>
<dbReference type="InterPro" id="IPR038765">
    <property type="entry name" value="Papain-like_cys_pep_sf"/>
</dbReference>
<dbReference type="Pfam" id="PF05257">
    <property type="entry name" value="CHAP"/>
    <property type="match status" value="1"/>
</dbReference>
<evidence type="ECO:0000256" key="1">
    <source>
        <dbReference type="SAM" id="MobiDB-lite"/>
    </source>
</evidence>
<evidence type="ECO:0000256" key="2">
    <source>
        <dbReference type="SAM" id="Phobius"/>
    </source>
</evidence>
<keyword evidence="2" id="KW-0812">Transmembrane</keyword>
<feature type="compositionally biased region" description="Low complexity" evidence="1">
    <location>
        <begin position="39"/>
        <end position="50"/>
    </location>
</feature>
<accession>A0ABT6KLV8</accession>
<proteinExistence type="predicted"/>
<feature type="compositionally biased region" description="Basic residues" evidence="1">
    <location>
        <begin position="52"/>
        <end position="66"/>
    </location>
</feature>
<keyword evidence="2" id="KW-1133">Transmembrane helix</keyword>
<sequence>MVDRTPSRNLDDLFDPASARGNSADAPAQVQHESRRAARQAAALSAAAPRPTRQKQPRVRAVKKTLRTSEVREVRASGPQPSKRNPLSVLATMTAVGGLFAVAAIPAYATQQTQVIEAKAPGTTQTIQVSDDIAASIATRDGYSATTPEQLAQASEDAVRAAANEAYLASGAREMGDDYPWPYEIMDNQLSPLNYYYRECVDFVAWRINRDQGSFAPPFKWVWSNLTPYGGNGGQWQYNWESLGRTISNVPIAGAVAYTGGNHVAYVKSVNADGTVTLEEYNYVPGMYSQRTIPASSVVSFLYPPS</sequence>
<dbReference type="SUPFAM" id="SSF54001">
    <property type="entry name" value="Cysteine proteinases"/>
    <property type="match status" value="1"/>
</dbReference>
<keyword evidence="5" id="KW-1185">Reference proteome</keyword>
<dbReference type="Gene3D" id="3.90.1720.10">
    <property type="entry name" value="endopeptidase domain like (from Nostoc punctiforme)"/>
    <property type="match status" value="1"/>
</dbReference>
<name>A0ABT6KLV8_9MICO</name>
<evidence type="ECO:0000313" key="4">
    <source>
        <dbReference type="EMBL" id="MDH6180159.1"/>
    </source>
</evidence>
<gene>
    <name evidence="4" type="ORF">M2152_000341</name>
</gene>
<feature type="domain" description="Peptidase C51" evidence="3">
    <location>
        <begin position="175"/>
        <end position="303"/>
    </location>
</feature>
<comment type="caution">
    <text evidence="4">The sequence shown here is derived from an EMBL/GenBank/DDBJ whole genome shotgun (WGS) entry which is preliminary data.</text>
</comment>
<protein>
    <submittedName>
        <fullName evidence="4">Surface antigen</fullName>
    </submittedName>
</protein>